<dbReference type="EMBL" id="LT719092">
    <property type="protein sequence ID" value="SJK85264.1"/>
    <property type="molecule type" value="Genomic_DNA"/>
</dbReference>
<dbReference type="Proteomes" id="UP000187822">
    <property type="component" value="Chromosome I"/>
</dbReference>
<dbReference type="AlphaFoldDB" id="A0A1N5VRB8"/>
<evidence type="ECO:0000313" key="2">
    <source>
        <dbReference type="EMBL" id="SJK85264.1"/>
    </source>
</evidence>
<gene>
    <name evidence="2" type="ORF">CPM_1469</name>
    <name evidence="1" type="ORF">CSP5_1475</name>
</gene>
<name>A0A1N5VRB8_9ARCH</name>
<evidence type="ECO:0000313" key="1">
    <source>
        <dbReference type="EMBL" id="SIM75299.1"/>
    </source>
</evidence>
<dbReference type="KEGG" id="cdiv:CPM_1469"/>
<reference evidence="1 4" key="1">
    <citation type="submission" date="2016-04" db="EMBL/GenBank/DDBJ databases">
        <authorList>
            <person name="Evans L.H."/>
            <person name="Alamgir A."/>
            <person name="Owens N."/>
            <person name="Weber N.D."/>
            <person name="Virtaneva K."/>
            <person name="Barbian K."/>
            <person name="Babar A."/>
            <person name="Rosenke K."/>
        </authorList>
    </citation>
    <scope>NUCLEOTIDE SEQUENCE [LARGE SCALE GENOMIC DNA]</scope>
    <source>
        <strain evidence="1">S5</strain>
        <strain evidence="4">S5(T) (JCM 30642 \VKM B-2941)</strain>
    </source>
</reference>
<protein>
    <submittedName>
        <fullName evidence="1">Uncharacterized protein</fullName>
    </submittedName>
</protein>
<proteinExistence type="predicted"/>
<dbReference type="GeneID" id="41588717"/>
<dbReference type="RefSeq" id="WP_021788819.1">
    <property type="nucleotide sequence ID" value="NZ_LT671858.1"/>
</dbReference>
<reference evidence="2" key="2">
    <citation type="submission" date="2016-06" db="EMBL/GenBank/DDBJ databases">
        <authorList>
            <person name="Olsen C.W."/>
            <person name="Carey S."/>
            <person name="Hinshaw L."/>
            <person name="Karasin A.I."/>
        </authorList>
    </citation>
    <scope>NUCLEOTIDE SEQUENCE [LARGE SCALE GENOMIC DNA]</scope>
    <source>
        <strain evidence="2">PM4</strain>
    </source>
</reference>
<sequence length="158" mass="18012">MDESKVKTLAGFLKWNGLSRKEITKGDISNRIKAQKLVYFGRVLGIPLDYDFDLYVYGPYSSALSHDYFEMGEREWARGEIVIPEGISAILIALKEKDDFFLEIAATLHSIRTSNPDASEEDVINAVSNIKSERLMEKKASIDYVKNTFNEIKNLRLI</sequence>
<organism evidence="1 4">
    <name type="scientific">Cuniculiplasma divulgatum</name>
    <dbReference type="NCBI Taxonomy" id="1673428"/>
    <lineage>
        <taxon>Archaea</taxon>
        <taxon>Methanobacteriati</taxon>
        <taxon>Thermoplasmatota</taxon>
        <taxon>Thermoplasmata</taxon>
        <taxon>Thermoplasmatales</taxon>
        <taxon>Cuniculiplasmataceae</taxon>
        <taxon>Cuniculiplasma</taxon>
    </lineage>
</organism>
<keyword evidence="3" id="KW-1185">Reference proteome</keyword>
<dbReference type="STRING" id="1673428.CPM_1469"/>
<dbReference type="OrthoDB" id="29226at2157"/>
<dbReference type="Proteomes" id="UP000195607">
    <property type="component" value="Chromosome I"/>
</dbReference>
<dbReference type="EMBL" id="LT671858">
    <property type="protein sequence ID" value="SIM75299.1"/>
    <property type="molecule type" value="Genomic_DNA"/>
</dbReference>
<evidence type="ECO:0000313" key="3">
    <source>
        <dbReference type="Proteomes" id="UP000187822"/>
    </source>
</evidence>
<accession>A0A1N5VRB8</accession>
<evidence type="ECO:0000313" key="4">
    <source>
        <dbReference type="Proteomes" id="UP000195607"/>
    </source>
</evidence>
<reference evidence="3" key="3">
    <citation type="submission" date="2016-06" db="EMBL/GenBank/DDBJ databases">
        <authorList>
            <person name="Toshchakov V.S."/>
        </authorList>
    </citation>
    <scope>NUCLEOTIDE SEQUENCE [LARGE SCALE GENOMIC DNA]</scope>
    <source>
        <strain>PM4 (JCM 30641</strain>
        <strain evidence="3">\VKM B-2940)</strain>
    </source>
</reference>